<dbReference type="Proteomes" id="UP001239111">
    <property type="component" value="Chromosome 3"/>
</dbReference>
<gene>
    <name evidence="1" type="ORF">QAD02_003908</name>
</gene>
<sequence>MAKILCLFCFSLVGLALPSPTVDKETNEIATIPAKSTQKSELVQCHVMLQDGLIRKETGFIRAPQVMILRRSTELMLYDEEVARSLLDKWNKLKAKWMEMVEVGKQKLVGIKNQGVKTFQVAMEKLAIIKDKGLELIHQAQRTYKEIVHEGKIVYVEFKELFEVVKDAYEDLKVIGKEFLIDAQEILSELKTSVAEVELLVKVSRAVGSAVIG</sequence>
<reference evidence="1" key="1">
    <citation type="submission" date="2023-04" db="EMBL/GenBank/DDBJ databases">
        <title>A chromosome-level genome assembly of the parasitoid wasp Eretmocerus hayati.</title>
        <authorList>
            <person name="Zhong Y."/>
            <person name="Liu S."/>
            <person name="Liu Y."/>
        </authorList>
    </citation>
    <scope>NUCLEOTIDE SEQUENCE</scope>
    <source>
        <strain evidence="1">ZJU_SS_LIU_2023</strain>
    </source>
</reference>
<organism evidence="1 2">
    <name type="scientific">Eretmocerus hayati</name>
    <dbReference type="NCBI Taxonomy" id="131215"/>
    <lineage>
        <taxon>Eukaryota</taxon>
        <taxon>Metazoa</taxon>
        <taxon>Ecdysozoa</taxon>
        <taxon>Arthropoda</taxon>
        <taxon>Hexapoda</taxon>
        <taxon>Insecta</taxon>
        <taxon>Pterygota</taxon>
        <taxon>Neoptera</taxon>
        <taxon>Endopterygota</taxon>
        <taxon>Hymenoptera</taxon>
        <taxon>Apocrita</taxon>
        <taxon>Proctotrupomorpha</taxon>
        <taxon>Chalcidoidea</taxon>
        <taxon>Aphelinidae</taxon>
        <taxon>Aphelininae</taxon>
        <taxon>Eretmocerus</taxon>
    </lineage>
</organism>
<name>A0ACC2NQR3_9HYME</name>
<evidence type="ECO:0000313" key="2">
    <source>
        <dbReference type="Proteomes" id="UP001239111"/>
    </source>
</evidence>
<dbReference type="EMBL" id="CM056743">
    <property type="protein sequence ID" value="KAJ8672649.1"/>
    <property type="molecule type" value="Genomic_DNA"/>
</dbReference>
<proteinExistence type="predicted"/>
<keyword evidence="2" id="KW-1185">Reference proteome</keyword>
<evidence type="ECO:0000313" key="1">
    <source>
        <dbReference type="EMBL" id="KAJ8672649.1"/>
    </source>
</evidence>
<comment type="caution">
    <text evidence="1">The sequence shown here is derived from an EMBL/GenBank/DDBJ whole genome shotgun (WGS) entry which is preliminary data.</text>
</comment>
<protein>
    <submittedName>
        <fullName evidence="1">Uncharacterized protein</fullName>
    </submittedName>
</protein>
<accession>A0ACC2NQR3</accession>